<protein>
    <submittedName>
        <fullName evidence="1">Uncharacterized protein</fullName>
    </submittedName>
</protein>
<proteinExistence type="predicted"/>
<dbReference type="AlphaFoldDB" id="A0AAV4XAM6"/>
<reference evidence="1 2" key="1">
    <citation type="submission" date="2021-06" db="EMBL/GenBank/DDBJ databases">
        <title>Caerostris extrusa draft genome.</title>
        <authorList>
            <person name="Kono N."/>
            <person name="Arakawa K."/>
        </authorList>
    </citation>
    <scope>NUCLEOTIDE SEQUENCE [LARGE SCALE GENOMIC DNA]</scope>
</reference>
<gene>
    <name evidence="1" type="ORF">CEXT_237891</name>
</gene>
<dbReference type="Proteomes" id="UP001054945">
    <property type="component" value="Unassembled WGS sequence"/>
</dbReference>
<keyword evidence="2" id="KW-1185">Reference proteome</keyword>
<comment type="caution">
    <text evidence="1">The sequence shown here is derived from an EMBL/GenBank/DDBJ whole genome shotgun (WGS) entry which is preliminary data.</text>
</comment>
<organism evidence="1 2">
    <name type="scientific">Caerostris extrusa</name>
    <name type="common">Bark spider</name>
    <name type="synonym">Caerostris bankana</name>
    <dbReference type="NCBI Taxonomy" id="172846"/>
    <lineage>
        <taxon>Eukaryota</taxon>
        <taxon>Metazoa</taxon>
        <taxon>Ecdysozoa</taxon>
        <taxon>Arthropoda</taxon>
        <taxon>Chelicerata</taxon>
        <taxon>Arachnida</taxon>
        <taxon>Araneae</taxon>
        <taxon>Araneomorphae</taxon>
        <taxon>Entelegynae</taxon>
        <taxon>Araneoidea</taxon>
        <taxon>Araneidae</taxon>
        <taxon>Caerostris</taxon>
    </lineage>
</organism>
<dbReference type="EMBL" id="BPLR01000126">
    <property type="protein sequence ID" value="GIY92316.1"/>
    <property type="molecule type" value="Genomic_DNA"/>
</dbReference>
<evidence type="ECO:0000313" key="2">
    <source>
        <dbReference type="Proteomes" id="UP001054945"/>
    </source>
</evidence>
<evidence type="ECO:0000313" key="1">
    <source>
        <dbReference type="EMBL" id="GIY92316.1"/>
    </source>
</evidence>
<accession>A0AAV4XAM6</accession>
<sequence length="106" mass="11456">MQISSCSNNKLIFIQGRREIMQELVHLKTGQGGGGKPTLSGCGEHCLMLGVHSLRTVVELAVKNTNSCIQESRLSVTCAVKSFGRASALGYSLVWVLVRYHPGVIV</sequence>
<name>A0AAV4XAM6_CAEEX</name>